<name>A0A9P6VZK5_RHOMI</name>
<dbReference type="EMBL" id="PUHQ01000051">
    <property type="protein sequence ID" value="KAG0659681.1"/>
    <property type="molecule type" value="Genomic_DNA"/>
</dbReference>
<gene>
    <name evidence="2" type="ORF">C6P46_005040</name>
</gene>
<organism evidence="2 3">
    <name type="scientific">Rhodotorula mucilaginosa</name>
    <name type="common">Yeast</name>
    <name type="synonym">Rhodotorula rubra</name>
    <dbReference type="NCBI Taxonomy" id="5537"/>
    <lineage>
        <taxon>Eukaryota</taxon>
        <taxon>Fungi</taxon>
        <taxon>Dikarya</taxon>
        <taxon>Basidiomycota</taxon>
        <taxon>Pucciniomycotina</taxon>
        <taxon>Microbotryomycetes</taxon>
        <taxon>Sporidiobolales</taxon>
        <taxon>Sporidiobolaceae</taxon>
        <taxon>Rhodotorula</taxon>
    </lineage>
</organism>
<proteinExistence type="predicted"/>
<reference evidence="2 3" key="1">
    <citation type="submission" date="2020-11" db="EMBL/GenBank/DDBJ databases">
        <title>Kefir isolates.</title>
        <authorList>
            <person name="Marcisauskas S."/>
            <person name="Kim Y."/>
            <person name="Blasche S."/>
        </authorList>
    </citation>
    <scope>NUCLEOTIDE SEQUENCE [LARGE SCALE GENOMIC DNA]</scope>
    <source>
        <strain evidence="2 3">KR</strain>
    </source>
</reference>
<dbReference type="OrthoDB" id="1517790at2759"/>
<feature type="region of interest" description="Disordered" evidence="1">
    <location>
        <begin position="21"/>
        <end position="43"/>
    </location>
</feature>
<dbReference type="InterPro" id="IPR018714">
    <property type="entry name" value="DUF2237"/>
</dbReference>
<dbReference type="Gene3D" id="3.30.56.110">
    <property type="entry name" value="Protein of unknown function DUF2237"/>
    <property type="match status" value="1"/>
</dbReference>
<dbReference type="PANTHER" id="PTHR37466">
    <property type="entry name" value="SLR1628 PROTEIN"/>
    <property type="match status" value="1"/>
</dbReference>
<dbReference type="PANTHER" id="PTHR37466:SF1">
    <property type="entry name" value="SLR1628 PROTEIN"/>
    <property type="match status" value="1"/>
</dbReference>
<evidence type="ECO:0000313" key="3">
    <source>
        <dbReference type="Proteomes" id="UP000777482"/>
    </source>
</evidence>
<comment type="caution">
    <text evidence="2">The sequence shown here is derived from an EMBL/GenBank/DDBJ whole genome shotgun (WGS) entry which is preliminary data.</text>
</comment>
<dbReference type="Proteomes" id="UP000777482">
    <property type="component" value="Unassembled WGS sequence"/>
</dbReference>
<sequence>MRHRSLTQRLVTRAYASQVPLPPFYRPPPSPPSAADMSSSSEQPTLIDGLPIFERKNVLGSALRPAPVGDGPTTGFFRNNYCDASPHDPGSHTVAAVVTPTFLDFSKSRGNDLWPLFPSLRKQLSPSATTAANNAPQATTPCVWCLCARRWYEAVKAAATHPLGDEIIPRVVLEATHERALQDGGFTAEEVAKYPAEAVIGSIGSKEWSK</sequence>
<dbReference type="Pfam" id="PF09996">
    <property type="entry name" value="DUF2237"/>
    <property type="match status" value="1"/>
</dbReference>
<feature type="compositionally biased region" description="Low complexity" evidence="1">
    <location>
        <begin position="33"/>
        <end position="43"/>
    </location>
</feature>
<accession>A0A9P6VZK5</accession>
<evidence type="ECO:0000256" key="1">
    <source>
        <dbReference type="SAM" id="MobiDB-lite"/>
    </source>
</evidence>
<keyword evidence="3" id="KW-1185">Reference proteome</keyword>
<protein>
    <submittedName>
        <fullName evidence="2">Uncharacterized protein</fullName>
    </submittedName>
</protein>
<evidence type="ECO:0000313" key="2">
    <source>
        <dbReference type="EMBL" id="KAG0659681.1"/>
    </source>
</evidence>
<dbReference type="AlphaFoldDB" id="A0A9P6VZK5"/>
<feature type="compositionally biased region" description="Pro residues" evidence="1">
    <location>
        <begin position="21"/>
        <end position="32"/>
    </location>
</feature>